<organism evidence="1 2">
    <name type="scientific">Geochorda subterranea</name>
    <dbReference type="NCBI Taxonomy" id="3109564"/>
    <lineage>
        <taxon>Bacteria</taxon>
        <taxon>Bacillati</taxon>
        <taxon>Bacillota</taxon>
        <taxon>Limnochordia</taxon>
        <taxon>Limnochordales</taxon>
        <taxon>Geochordaceae</taxon>
        <taxon>Geochorda</taxon>
    </lineage>
</organism>
<reference evidence="2" key="1">
    <citation type="submission" date="2023-12" db="EMBL/GenBank/DDBJ databases">
        <title>Novel isolates from deep terrestrial aquifers shed light on the physiology and ecology of the class Limnochordia.</title>
        <authorList>
            <person name="Karnachuk O.V."/>
            <person name="Lukina A.P."/>
            <person name="Avakyan M.R."/>
            <person name="Kadnikov V."/>
            <person name="Begmatov S."/>
            <person name="Beletsky A.V."/>
            <person name="Mardanov A.V."/>
            <person name="Ravin N.V."/>
        </authorList>
    </citation>
    <scope>NUCLEOTIDE SEQUENCE [LARGE SCALE GENOMIC DNA]</scope>
    <source>
        <strain evidence="2">LN</strain>
    </source>
</reference>
<name>A0ABZ1BL29_9FIRM</name>
<sequence length="371" mass="39378">MEARSSSAARRWGAPVLGGRAAAPLADRLARAHLQRLARGLARTDPAAERDMLRGVGWLVACREDARLPVDVAARLLPGASVNPSLQSLARLLVIRSVRCRRLQRAYQAQARAMLRLQRERLADDFRPALWLGALYLLEGRPAEGRRALEAAERLAGAEKDGAAALAYAALLMAEARAPSSQRSRQGEAMARDPVVRALADAAAASDRPEGLRVEATVPVRVSGPADAPPCLHVQTSAGGPVIVGGPGGTRRLAAMEGELWLAFLSLVGGADAPSGAGLERDAWISALWPATPGAVGRMEGLFSAAIRSLREQLWSVARHPVLEASRRGGYHLAPGVRVRITLDVPSLVANWLLPRIRAADAARSSDSSTP</sequence>
<dbReference type="RefSeq" id="WP_324667769.1">
    <property type="nucleotide sequence ID" value="NZ_CP141614.1"/>
</dbReference>
<dbReference type="EMBL" id="CP141614">
    <property type="protein sequence ID" value="WRP13524.1"/>
    <property type="molecule type" value="Genomic_DNA"/>
</dbReference>
<evidence type="ECO:0008006" key="3">
    <source>
        <dbReference type="Google" id="ProtNLM"/>
    </source>
</evidence>
<accession>A0ABZ1BL29</accession>
<proteinExistence type="predicted"/>
<evidence type="ECO:0000313" key="1">
    <source>
        <dbReference type="EMBL" id="WRP13524.1"/>
    </source>
</evidence>
<protein>
    <recommendedName>
        <fullName evidence="3">Transcriptional regulator</fullName>
    </recommendedName>
</protein>
<keyword evidence="2" id="KW-1185">Reference proteome</keyword>
<gene>
    <name evidence="1" type="ORF">VLY81_08670</name>
</gene>
<dbReference type="Proteomes" id="UP001333102">
    <property type="component" value="Chromosome"/>
</dbReference>
<evidence type="ECO:0000313" key="2">
    <source>
        <dbReference type="Proteomes" id="UP001333102"/>
    </source>
</evidence>